<dbReference type="Gene3D" id="3.40.50.10260">
    <property type="entry name" value="YjeF N-terminal domain"/>
    <property type="match status" value="1"/>
</dbReference>
<name>A0ABY6BXT5_9ACTN</name>
<dbReference type="Proteomes" id="UP001064390">
    <property type="component" value="Chromosome"/>
</dbReference>
<accession>A0ABY6BXT5</accession>
<dbReference type="GO" id="GO:0052856">
    <property type="term" value="F:NAD(P)HX epimerase activity"/>
    <property type="evidence" value="ECO:0007669"/>
    <property type="project" value="UniProtKB-EC"/>
</dbReference>
<sequence length="255" mass="25808">MRTAYSVETVRNAERELMARLPEGALMQRAAAGLAAACAQVLGRVAGRVYGGRVVLLVGSGDNGGDALYAGARLARRGAGVTAVPLSPDRVHGAGLAALRRAGGRVAGSDGARELIERADLVVDGIVGIGGKGGLREEAVPLAQAAARSRASVVAVDLPSGVDADTGQVHGAAVRADLTVTFGAHKPGLLIDPAREYAGSVRLVDIGLPLPDEAAELEALQHADVARLLPVPGVESDKYRRGVVGIAAGSAPYPG</sequence>
<feature type="domain" description="YjeF C-terminal" evidence="2">
    <location>
        <begin position="221"/>
        <end position="255"/>
    </location>
</feature>
<dbReference type="PROSITE" id="PS51383">
    <property type="entry name" value="YJEF_C_3"/>
    <property type="match status" value="1"/>
</dbReference>
<dbReference type="InterPro" id="IPR036652">
    <property type="entry name" value="YjeF_N_dom_sf"/>
</dbReference>
<gene>
    <name evidence="4" type="ORF">N6Q81_21205</name>
</gene>
<evidence type="ECO:0000256" key="1">
    <source>
        <dbReference type="ARBA" id="ARBA00018591"/>
    </source>
</evidence>
<keyword evidence="4" id="KW-0413">Isomerase</keyword>
<keyword evidence="5" id="KW-1185">Reference proteome</keyword>
<dbReference type="InterPro" id="IPR004443">
    <property type="entry name" value="YjeF_N_dom"/>
</dbReference>
<dbReference type="HAMAP" id="MF_01966">
    <property type="entry name" value="NADHX_epimerase"/>
    <property type="match status" value="1"/>
</dbReference>
<dbReference type="InterPro" id="IPR000631">
    <property type="entry name" value="CARKD"/>
</dbReference>
<evidence type="ECO:0000259" key="2">
    <source>
        <dbReference type="PROSITE" id="PS51383"/>
    </source>
</evidence>
<dbReference type="SUPFAM" id="SSF64153">
    <property type="entry name" value="YjeF N-terminal domain-like"/>
    <property type="match status" value="1"/>
</dbReference>
<dbReference type="PROSITE" id="PS51385">
    <property type="entry name" value="YJEF_N"/>
    <property type="match status" value="1"/>
</dbReference>
<feature type="domain" description="YjeF N-terminal" evidence="3">
    <location>
        <begin position="10"/>
        <end position="214"/>
    </location>
</feature>
<evidence type="ECO:0000259" key="3">
    <source>
        <dbReference type="PROSITE" id="PS51385"/>
    </source>
</evidence>
<dbReference type="NCBIfam" id="TIGR00197">
    <property type="entry name" value="yjeF_nterm"/>
    <property type="match status" value="1"/>
</dbReference>
<evidence type="ECO:0000313" key="4">
    <source>
        <dbReference type="EMBL" id="UXI80358.1"/>
    </source>
</evidence>
<evidence type="ECO:0000313" key="5">
    <source>
        <dbReference type="Proteomes" id="UP001064390"/>
    </source>
</evidence>
<dbReference type="Pfam" id="PF03853">
    <property type="entry name" value="YjeF_N"/>
    <property type="match status" value="1"/>
</dbReference>
<feature type="non-terminal residue" evidence="4">
    <location>
        <position position="255"/>
    </location>
</feature>
<reference evidence="4" key="1">
    <citation type="submission" date="2022-09" db="EMBL/GenBank/DDBJ databases">
        <title>Streptomyces vinaceusdrappus strain AC-40.</title>
        <authorList>
            <person name="Sedeek A.M."/>
            <person name="Salah I."/>
            <person name="Kamel H.L."/>
            <person name="Soltan M.A."/>
            <person name="Elsayed T.R."/>
        </authorList>
    </citation>
    <scope>NUCLEOTIDE SEQUENCE</scope>
    <source>
        <strain evidence="4">AC-40</strain>
    </source>
</reference>
<protein>
    <recommendedName>
        <fullName evidence="1">Bifunctional NAD(P)H-hydrate repair enzyme Nnr</fullName>
    </recommendedName>
</protein>
<dbReference type="RefSeq" id="WP_261699495.1">
    <property type="nucleotide sequence ID" value="NZ_CP104697.1"/>
</dbReference>
<proteinExistence type="inferred from homology"/>
<dbReference type="EMBL" id="CP104697">
    <property type="protein sequence ID" value="UXI80358.1"/>
    <property type="molecule type" value="Genomic_DNA"/>
</dbReference>
<organism evidence="4 5">
    <name type="scientific">Streptomyces vinaceusdrappus</name>
    <dbReference type="NCBI Taxonomy" id="67376"/>
    <lineage>
        <taxon>Bacteria</taxon>
        <taxon>Bacillati</taxon>
        <taxon>Actinomycetota</taxon>
        <taxon>Actinomycetes</taxon>
        <taxon>Kitasatosporales</taxon>
        <taxon>Streptomycetaceae</taxon>
        <taxon>Streptomyces</taxon>
        <taxon>Streptomyces rochei group</taxon>
    </lineage>
</organism>